<sequence>MTMASRVANYLVEQDVDFDLIDHPHSATSMESAQLAHVPGSRIAKSVVLEDERGYLLAVLPASCRVDLGELHRQTQRNLGLATEYELGALFEDCEPGAVPPLGPAYDIETIIDDTLAEQPDIYFEAGDHEQLVHVSSETFESLLGEARHTDFSRRL</sequence>
<dbReference type="Gene3D" id="3.90.960.10">
    <property type="entry name" value="YbaK/aminoacyl-tRNA synthetase-associated domain"/>
    <property type="match status" value="1"/>
</dbReference>
<dbReference type="EMBL" id="UOFN01000034">
    <property type="protein sequence ID" value="VAW74417.1"/>
    <property type="molecule type" value="Genomic_DNA"/>
</dbReference>
<dbReference type="PANTHER" id="PTHR30411:SF9">
    <property type="entry name" value="MULTIFUNCTIONAL SER_THR-TRNA DEACYLASE PROXP-Y"/>
    <property type="match status" value="1"/>
</dbReference>
<dbReference type="SUPFAM" id="SSF55826">
    <property type="entry name" value="YbaK/ProRS associated domain"/>
    <property type="match status" value="1"/>
</dbReference>
<dbReference type="Pfam" id="PF04073">
    <property type="entry name" value="tRNA_edit"/>
    <property type="match status" value="1"/>
</dbReference>
<dbReference type="InterPro" id="IPR007214">
    <property type="entry name" value="YbaK/aa-tRNA-synth-assoc-dom"/>
</dbReference>
<accession>A0A3B0YFJ1</accession>
<reference evidence="2" key="1">
    <citation type="submission" date="2018-06" db="EMBL/GenBank/DDBJ databases">
        <authorList>
            <person name="Zhirakovskaya E."/>
        </authorList>
    </citation>
    <scope>NUCLEOTIDE SEQUENCE</scope>
</reference>
<name>A0A3B0YFJ1_9ZZZZ</name>
<feature type="domain" description="YbaK/aminoacyl-tRNA synthetase-associated" evidence="1">
    <location>
        <begin position="23"/>
        <end position="140"/>
    </location>
</feature>
<dbReference type="GO" id="GO:0002161">
    <property type="term" value="F:aminoacyl-tRNA deacylase activity"/>
    <property type="evidence" value="ECO:0007669"/>
    <property type="project" value="InterPro"/>
</dbReference>
<evidence type="ECO:0000259" key="1">
    <source>
        <dbReference type="Pfam" id="PF04073"/>
    </source>
</evidence>
<dbReference type="InterPro" id="IPR036754">
    <property type="entry name" value="YbaK/aa-tRNA-synt-asso_dom_sf"/>
</dbReference>
<protein>
    <recommendedName>
        <fullName evidence="1">YbaK/aminoacyl-tRNA synthetase-associated domain-containing protein</fullName>
    </recommendedName>
</protein>
<evidence type="ECO:0000313" key="2">
    <source>
        <dbReference type="EMBL" id="VAW74417.1"/>
    </source>
</evidence>
<dbReference type="CDD" id="cd04332">
    <property type="entry name" value="YbaK_like"/>
    <property type="match status" value="1"/>
</dbReference>
<dbReference type="AlphaFoldDB" id="A0A3B0YFJ1"/>
<dbReference type="PANTHER" id="PTHR30411">
    <property type="entry name" value="CYTOPLASMIC PROTEIN"/>
    <property type="match status" value="1"/>
</dbReference>
<gene>
    <name evidence="2" type="ORF">MNBD_GAMMA15-1371</name>
</gene>
<organism evidence="2">
    <name type="scientific">hydrothermal vent metagenome</name>
    <dbReference type="NCBI Taxonomy" id="652676"/>
    <lineage>
        <taxon>unclassified sequences</taxon>
        <taxon>metagenomes</taxon>
        <taxon>ecological metagenomes</taxon>
    </lineage>
</organism>
<proteinExistence type="predicted"/>